<keyword evidence="5" id="KW-0768">Sushi</keyword>
<dbReference type="InterPro" id="IPR001881">
    <property type="entry name" value="EGF-like_Ca-bd_dom"/>
</dbReference>
<feature type="disulfide bond" evidence="4">
    <location>
        <begin position="72"/>
        <end position="81"/>
    </location>
</feature>
<feature type="domain" description="EGF-like" evidence="6">
    <location>
        <begin position="44"/>
        <end position="82"/>
    </location>
</feature>
<dbReference type="SMART" id="SM00179">
    <property type="entry name" value="EGF_CA"/>
    <property type="match status" value="2"/>
</dbReference>
<dbReference type="InterPro" id="IPR035976">
    <property type="entry name" value="Sushi/SCR/CCP_sf"/>
</dbReference>
<feature type="disulfide bond" evidence="4">
    <location>
        <begin position="111"/>
        <end position="120"/>
    </location>
</feature>
<dbReference type="PROSITE" id="PS01186">
    <property type="entry name" value="EGF_2"/>
    <property type="match status" value="2"/>
</dbReference>
<evidence type="ECO:0000259" key="7">
    <source>
        <dbReference type="PROSITE" id="PS50923"/>
    </source>
</evidence>
<dbReference type="PROSITE" id="PS00022">
    <property type="entry name" value="EGF_1"/>
    <property type="match status" value="2"/>
</dbReference>
<accession>A0ABY7EUU2</accession>
<dbReference type="Pfam" id="PF00008">
    <property type="entry name" value="EGF"/>
    <property type="match status" value="1"/>
</dbReference>
<keyword evidence="3 4" id="KW-1015">Disulfide bond</keyword>
<organism evidence="8 9">
    <name type="scientific">Mya arenaria</name>
    <name type="common">Soft-shell clam</name>
    <dbReference type="NCBI Taxonomy" id="6604"/>
    <lineage>
        <taxon>Eukaryota</taxon>
        <taxon>Metazoa</taxon>
        <taxon>Spiralia</taxon>
        <taxon>Lophotrochozoa</taxon>
        <taxon>Mollusca</taxon>
        <taxon>Bivalvia</taxon>
        <taxon>Autobranchia</taxon>
        <taxon>Heteroconchia</taxon>
        <taxon>Euheterodonta</taxon>
        <taxon>Imparidentia</taxon>
        <taxon>Neoheterodontei</taxon>
        <taxon>Myida</taxon>
        <taxon>Myoidea</taxon>
        <taxon>Myidae</taxon>
        <taxon>Mya</taxon>
    </lineage>
</organism>
<keyword evidence="2" id="KW-0677">Repeat</keyword>
<dbReference type="Pfam" id="PF07645">
    <property type="entry name" value="EGF_CA"/>
    <property type="match status" value="1"/>
</dbReference>
<gene>
    <name evidence="8" type="ORF">MAR_026909</name>
</gene>
<dbReference type="EMBL" id="CP111019">
    <property type="protein sequence ID" value="WAR12729.1"/>
    <property type="molecule type" value="Genomic_DNA"/>
</dbReference>
<dbReference type="PANTHER" id="PTHR12916:SF9">
    <property type="entry name" value="NEUROGENIC LOCUS NOTCH HOMOLOG PROTEIN 1-RELATED"/>
    <property type="match status" value="1"/>
</dbReference>
<dbReference type="PROSITE" id="PS50026">
    <property type="entry name" value="EGF_3"/>
    <property type="match status" value="2"/>
</dbReference>
<dbReference type="PROSITE" id="PS01187">
    <property type="entry name" value="EGF_CA"/>
    <property type="match status" value="1"/>
</dbReference>
<feature type="domain" description="EGF-like" evidence="6">
    <location>
        <begin position="84"/>
        <end position="121"/>
    </location>
</feature>
<dbReference type="PROSITE" id="PS00010">
    <property type="entry name" value="ASX_HYDROXYL"/>
    <property type="match status" value="2"/>
</dbReference>
<dbReference type="PROSITE" id="PS50923">
    <property type="entry name" value="SUSHI"/>
    <property type="match status" value="1"/>
</dbReference>
<protein>
    <submittedName>
        <fullName evidence="8">SNED1-like protein</fullName>
    </submittedName>
</protein>
<dbReference type="CDD" id="cd00033">
    <property type="entry name" value="CCP"/>
    <property type="match status" value="1"/>
</dbReference>
<dbReference type="Pfam" id="PF00084">
    <property type="entry name" value="Sushi"/>
    <property type="match status" value="1"/>
</dbReference>
<comment type="caution">
    <text evidence="4">Lacks conserved residue(s) required for the propagation of feature annotation.</text>
</comment>
<evidence type="ECO:0000256" key="3">
    <source>
        <dbReference type="ARBA" id="ARBA00023157"/>
    </source>
</evidence>
<evidence type="ECO:0000256" key="2">
    <source>
        <dbReference type="ARBA" id="ARBA00022737"/>
    </source>
</evidence>
<keyword evidence="9" id="KW-1185">Reference proteome</keyword>
<dbReference type="SUPFAM" id="SSF57535">
    <property type="entry name" value="Complement control module/SCR domain"/>
    <property type="match status" value="1"/>
</dbReference>
<name>A0ABY7EUU2_MYAAR</name>
<evidence type="ECO:0000259" key="6">
    <source>
        <dbReference type="PROSITE" id="PS50026"/>
    </source>
</evidence>
<evidence type="ECO:0000256" key="1">
    <source>
        <dbReference type="ARBA" id="ARBA00022536"/>
    </source>
</evidence>
<keyword evidence="1 4" id="KW-0245">EGF-like domain</keyword>
<dbReference type="InterPro" id="IPR049883">
    <property type="entry name" value="NOTCH1_EGF-like"/>
</dbReference>
<feature type="disulfide bond" evidence="5">
    <location>
        <begin position="15"/>
        <end position="42"/>
    </location>
</feature>
<feature type="domain" description="Sushi" evidence="7">
    <location>
        <begin position="1"/>
        <end position="44"/>
    </location>
</feature>
<proteinExistence type="predicted"/>
<dbReference type="Proteomes" id="UP001164746">
    <property type="component" value="Chromosome 8"/>
</dbReference>
<dbReference type="InterPro" id="IPR018097">
    <property type="entry name" value="EGF_Ca-bd_CS"/>
</dbReference>
<dbReference type="PANTHER" id="PTHR12916">
    <property type="entry name" value="CYTOCHROME C OXIDASE POLYPEPTIDE VIC-2"/>
    <property type="match status" value="1"/>
</dbReference>
<evidence type="ECO:0000256" key="5">
    <source>
        <dbReference type="PROSITE-ProRule" id="PRU00302"/>
    </source>
</evidence>
<sequence>MFKRTYHGSKVRYTCTTGYERLDGDMERTCQNGAWNGSLPTCTEIDECALYGSQCENGATCVDALNDYSCTCATGWRGDHCDTDVDECSEGTPCSNNATCTNTAGGFTCQCVAGWEGNICDQGTV</sequence>
<evidence type="ECO:0000256" key="4">
    <source>
        <dbReference type="PROSITE-ProRule" id="PRU00076"/>
    </source>
</evidence>
<dbReference type="SMART" id="SM00181">
    <property type="entry name" value="EGF"/>
    <property type="match status" value="2"/>
</dbReference>
<dbReference type="SUPFAM" id="SSF57196">
    <property type="entry name" value="EGF/Laminin"/>
    <property type="match status" value="2"/>
</dbReference>
<reference evidence="8" key="1">
    <citation type="submission" date="2022-11" db="EMBL/GenBank/DDBJ databases">
        <title>Centuries of genome instability and evolution in soft-shell clam transmissible cancer (bioRxiv).</title>
        <authorList>
            <person name="Hart S.F.M."/>
            <person name="Yonemitsu M.A."/>
            <person name="Giersch R.M."/>
            <person name="Beal B.F."/>
            <person name="Arriagada G."/>
            <person name="Davis B.W."/>
            <person name="Ostrander E.A."/>
            <person name="Goff S.P."/>
            <person name="Metzger M.J."/>
        </authorList>
    </citation>
    <scope>NUCLEOTIDE SEQUENCE</scope>
    <source>
        <strain evidence="8">MELC-2E11</strain>
        <tissue evidence="8">Siphon/mantle</tissue>
    </source>
</reference>
<evidence type="ECO:0000313" key="9">
    <source>
        <dbReference type="Proteomes" id="UP001164746"/>
    </source>
</evidence>
<dbReference type="InterPro" id="IPR000152">
    <property type="entry name" value="EGF-type_Asp/Asn_hydroxyl_site"/>
</dbReference>
<dbReference type="Gene3D" id="2.10.70.10">
    <property type="entry name" value="Complement Module, domain 1"/>
    <property type="match status" value="1"/>
</dbReference>
<dbReference type="InterPro" id="IPR000742">
    <property type="entry name" value="EGF"/>
</dbReference>
<dbReference type="InterPro" id="IPR000436">
    <property type="entry name" value="Sushi_SCR_CCP_dom"/>
</dbReference>
<dbReference type="CDD" id="cd00054">
    <property type="entry name" value="EGF_CA"/>
    <property type="match status" value="2"/>
</dbReference>
<dbReference type="Gene3D" id="2.10.25.10">
    <property type="entry name" value="Laminin"/>
    <property type="match status" value="2"/>
</dbReference>
<evidence type="ECO:0000313" key="8">
    <source>
        <dbReference type="EMBL" id="WAR12729.1"/>
    </source>
</evidence>